<dbReference type="InParanoid" id="A0A1X7T2Z3"/>
<sequence length="105" mass="12283">FQELDLSPEALLRNETSREEPWIDLVESSLKMAGKFKKNTPFSLLQFKFEKVKFMVERTQVLKVRNIGHRPVQLGFKPTPDKQDRISKPWLSIRPDKALILTCKT</sequence>
<name>A0A1X7T2Z3_AMPQE</name>
<evidence type="ECO:0000259" key="1">
    <source>
        <dbReference type="Pfam" id="PF21310"/>
    </source>
</evidence>
<dbReference type="EnsemblMetazoa" id="Aqu2.1.08827_001">
    <property type="protein sequence ID" value="Aqu2.1.08827_001"/>
    <property type="gene ID" value="Aqu2.1.08827"/>
</dbReference>
<dbReference type="Pfam" id="PF21310">
    <property type="entry name" value="OCRL-like_ASH"/>
    <property type="match status" value="1"/>
</dbReference>
<protein>
    <recommendedName>
        <fullName evidence="1">OCRL-1/2 ASH domain-containing protein</fullName>
    </recommendedName>
</protein>
<dbReference type="InterPro" id="IPR013783">
    <property type="entry name" value="Ig-like_fold"/>
</dbReference>
<proteinExistence type="predicted"/>
<feature type="domain" description="OCRL-1/2 ASH" evidence="1">
    <location>
        <begin position="46"/>
        <end position="101"/>
    </location>
</feature>
<dbReference type="AlphaFoldDB" id="A0A1X7T2Z3"/>
<dbReference type="InterPro" id="IPR048869">
    <property type="entry name" value="OCRL-1_2_ASH"/>
</dbReference>
<dbReference type="OrthoDB" id="7862313at2759"/>
<dbReference type="Gene3D" id="2.60.40.10">
    <property type="entry name" value="Immunoglobulins"/>
    <property type="match status" value="1"/>
</dbReference>
<evidence type="ECO:0000313" key="2">
    <source>
        <dbReference type="EnsemblMetazoa" id="Aqu2.1.08827_001"/>
    </source>
</evidence>
<accession>A0A1X7T2Z3</accession>
<dbReference type="eggNOG" id="KOG0565">
    <property type="taxonomic scope" value="Eukaryota"/>
</dbReference>
<reference evidence="2" key="1">
    <citation type="submission" date="2017-05" db="UniProtKB">
        <authorList>
            <consortium name="EnsemblMetazoa"/>
        </authorList>
    </citation>
    <scope>IDENTIFICATION</scope>
</reference>
<organism evidence="2">
    <name type="scientific">Amphimedon queenslandica</name>
    <name type="common">Sponge</name>
    <dbReference type="NCBI Taxonomy" id="400682"/>
    <lineage>
        <taxon>Eukaryota</taxon>
        <taxon>Metazoa</taxon>
        <taxon>Porifera</taxon>
        <taxon>Demospongiae</taxon>
        <taxon>Heteroscleromorpha</taxon>
        <taxon>Haplosclerida</taxon>
        <taxon>Niphatidae</taxon>
        <taxon>Amphimedon</taxon>
    </lineage>
</organism>